<sequence>MSQLKKRVHLFNCDNTYKLEPVEKLLDQFSIHVERVEKHSFRLAQMSENVEKIPTLEMNMAFFVVHAYESRLSINEDNSGIGYAKIYRALLQATGGDVIVVIGGDDNYEGNGEENREVISRWAKRKVSSQFSEEYLDGRKGFIFSWNKQHRAIHEQALLHHFDPNKKGQKFEYQQQSPNQQTKPEIQSPGLQNPQKTDKSLLRNNEATSELTAVEVRQADSHRDGDSCSARSGRDREGIEPSFSNERDAQGGGQDYLQRNLSEEKSTPTQNTQQLVRASQFSVKSPPIVLLRGFARYGKAPDRIGDLQIWDPGFKVPDDIQERLLKKHRNTPLIGVIVMKHSDGSIECCTDPNLKELSLDGEVQLAADEKLVFKTRVYNGVVSFEDVAVQFKYGNKCIPQHIIDGFRAIDNKPTGDLYIISNDSDNFRCVVIDFAIRGSDVPGEFMEDAHSIFDETRPSLQPSEELTMKSPTTNPQMIGSRYPQEADNNVDSSSTYLNK</sequence>
<dbReference type="EMBL" id="LSMT01000525">
    <property type="protein sequence ID" value="PFX16695.1"/>
    <property type="molecule type" value="Genomic_DNA"/>
</dbReference>
<organism evidence="2 3">
    <name type="scientific">Stylophora pistillata</name>
    <name type="common">Smooth cauliflower coral</name>
    <dbReference type="NCBI Taxonomy" id="50429"/>
    <lineage>
        <taxon>Eukaryota</taxon>
        <taxon>Metazoa</taxon>
        <taxon>Cnidaria</taxon>
        <taxon>Anthozoa</taxon>
        <taxon>Hexacorallia</taxon>
        <taxon>Scleractinia</taxon>
        <taxon>Astrocoeniina</taxon>
        <taxon>Pocilloporidae</taxon>
        <taxon>Stylophora</taxon>
    </lineage>
</organism>
<comment type="caution">
    <text evidence="2">The sequence shown here is derived from an EMBL/GenBank/DDBJ whole genome shotgun (WGS) entry which is preliminary data.</text>
</comment>
<dbReference type="OrthoDB" id="10065203at2759"/>
<feature type="compositionally biased region" description="Polar residues" evidence="1">
    <location>
        <begin position="202"/>
        <end position="211"/>
    </location>
</feature>
<feature type="compositionally biased region" description="Polar residues" evidence="1">
    <location>
        <begin position="458"/>
        <end position="477"/>
    </location>
</feature>
<dbReference type="Proteomes" id="UP000225706">
    <property type="component" value="Unassembled WGS sequence"/>
</dbReference>
<reference evidence="3" key="1">
    <citation type="journal article" date="2017" name="bioRxiv">
        <title>Comparative analysis of the genomes of Stylophora pistillata and Acropora digitifera provides evidence for extensive differences between species of corals.</title>
        <authorList>
            <person name="Voolstra C.R."/>
            <person name="Li Y."/>
            <person name="Liew Y.J."/>
            <person name="Baumgarten S."/>
            <person name="Zoccola D."/>
            <person name="Flot J.-F."/>
            <person name="Tambutte S."/>
            <person name="Allemand D."/>
            <person name="Aranda M."/>
        </authorList>
    </citation>
    <scope>NUCLEOTIDE SEQUENCE [LARGE SCALE GENOMIC DNA]</scope>
</reference>
<proteinExistence type="predicted"/>
<evidence type="ECO:0000256" key="1">
    <source>
        <dbReference type="SAM" id="MobiDB-lite"/>
    </source>
</evidence>
<gene>
    <name evidence="2" type="ORF">AWC38_SpisGene19020</name>
</gene>
<feature type="compositionally biased region" description="Polar residues" evidence="1">
    <location>
        <begin position="486"/>
        <end position="499"/>
    </location>
</feature>
<feature type="compositionally biased region" description="Polar residues" evidence="1">
    <location>
        <begin position="172"/>
        <end position="195"/>
    </location>
</feature>
<protein>
    <submittedName>
        <fullName evidence="2">Uncharacterized protein</fullName>
    </submittedName>
</protein>
<accession>A0A2B4RKB1</accession>
<name>A0A2B4RKB1_STYPI</name>
<feature type="region of interest" description="Disordered" evidence="1">
    <location>
        <begin position="457"/>
        <end position="499"/>
    </location>
</feature>
<evidence type="ECO:0000313" key="2">
    <source>
        <dbReference type="EMBL" id="PFX16695.1"/>
    </source>
</evidence>
<dbReference type="AlphaFoldDB" id="A0A2B4RKB1"/>
<feature type="compositionally biased region" description="Basic and acidic residues" evidence="1">
    <location>
        <begin position="217"/>
        <end position="249"/>
    </location>
</feature>
<evidence type="ECO:0000313" key="3">
    <source>
        <dbReference type="Proteomes" id="UP000225706"/>
    </source>
</evidence>
<keyword evidence="3" id="KW-1185">Reference proteome</keyword>
<feature type="region of interest" description="Disordered" evidence="1">
    <location>
        <begin position="168"/>
        <end position="254"/>
    </location>
</feature>